<dbReference type="SMART" id="SM00382">
    <property type="entry name" value="AAA"/>
    <property type="match status" value="1"/>
</dbReference>
<dbReference type="InterPro" id="IPR003593">
    <property type="entry name" value="AAA+_ATPase"/>
</dbReference>
<dbReference type="EMBL" id="CP108090">
    <property type="protein sequence ID" value="WUQ13095.1"/>
    <property type="molecule type" value="Genomic_DNA"/>
</dbReference>
<dbReference type="RefSeq" id="WP_328962161.1">
    <property type="nucleotide sequence ID" value="NZ_CP108090.1"/>
</dbReference>
<proteinExistence type="predicted"/>
<dbReference type="SUPFAM" id="SSF52540">
    <property type="entry name" value="P-loop containing nucleoside triphosphate hydrolases"/>
    <property type="match status" value="1"/>
</dbReference>
<dbReference type="Proteomes" id="UP001432039">
    <property type="component" value="Chromosome"/>
</dbReference>
<accession>A0ABZ1TCF4</accession>
<evidence type="ECO:0000313" key="2">
    <source>
        <dbReference type="EMBL" id="WUQ13095.1"/>
    </source>
</evidence>
<keyword evidence="2" id="KW-0547">Nucleotide-binding</keyword>
<keyword evidence="3" id="KW-1185">Reference proteome</keyword>
<dbReference type="PANTHER" id="PTHR46411">
    <property type="entry name" value="FAMILY ATPASE, PUTATIVE-RELATED"/>
    <property type="match status" value="1"/>
</dbReference>
<protein>
    <submittedName>
        <fullName evidence="2">ATP-binding protein</fullName>
    </submittedName>
</protein>
<evidence type="ECO:0000313" key="3">
    <source>
        <dbReference type="Proteomes" id="UP001432039"/>
    </source>
</evidence>
<feature type="domain" description="AAA+ ATPase" evidence="1">
    <location>
        <begin position="474"/>
        <end position="606"/>
    </location>
</feature>
<dbReference type="PANTHER" id="PTHR46411:SF3">
    <property type="entry name" value="AAA+ ATPASE DOMAIN-CONTAINING PROTEIN"/>
    <property type="match status" value="1"/>
</dbReference>
<dbReference type="InterPro" id="IPR003959">
    <property type="entry name" value="ATPase_AAA_core"/>
</dbReference>
<dbReference type="Gene3D" id="3.40.50.300">
    <property type="entry name" value="P-loop containing nucleotide triphosphate hydrolases"/>
    <property type="match status" value="1"/>
</dbReference>
<reference evidence="2" key="1">
    <citation type="submission" date="2022-10" db="EMBL/GenBank/DDBJ databases">
        <title>The complete genomes of actinobacterial strains from the NBC collection.</title>
        <authorList>
            <person name="Joergensen T.S."/>
            <person name="Alvarez Arevalo M."/>
            <person name="Sterndorff E.B."/>
            <person name="Faurdal D."/>
            <person name="Vuksanovic O."/>
            <person name="Mourched A.-S."/>
            <person name="Charusanti P."/>
            <person name="Shaw S."/>
            <person name="Blin K."/>
            <person name="Weber T."/>
        </authorList>
    </citation>
    <scope>NUCLEOTIDE SEQUENCE</scope>
    <source>
        <strain evidence="2">NBC_00248</strain>
    </source>
</reference>
<dbReference type="InterPro" id="IPR027417">
    <property type="entry name" value="P-loop_NTPase"/>
</dbReference>
<evidence type="ECO:0000259" key="1">
    <source>
        <dbReference type="SMART" id="SM00382"/>
    </source>
</evidence>
<dbReference type="InterPro" id="IPR054472">
    <property type="entry name" value="WHD"/>
</dbReference>
<dbReference type="GO" id="GO:0005524">
    <property type="term" value="F:ATP binding"/>
    <property type="evidence" value="ECO:0007669"/>
    <property type="project" value="UniProtKB-KW"/>
</dbReference>
<gene>
    <name evidence="2" type="ORF">OG517_17560</name>
</gene>
<organism evidence="2 3">
    <name type="scientific">Streptomyces virginiae</name>
    <name type="common">Streptomyces cinnamonensis</name>
    <dbReference type="NCBI Taxonomy" id="1961"/>
    <lineage>
        <taxon>Bacteria</taxon>
        <taxon>Bacillati</taxon>
        <taxon>Actinomycetota</taxon>
        <taxon>Actinomycetes</taxon>
        <taxon>Kitasatosporales</taxon>
        <taxon>Streptomycetaceae</taxon>
        <taxon>Streptomyces</taxon>
    </lineage>
</organism>
<dbReference type="Pfam" id="PF22977">
    <property type="entry name" value="WHD"/>
    <property type="match status" value="1"/>
</dbReference>
<keyword evidence="2" id="KW-0067">ATP-binding</keyword>
<dbReference type="CDD" id="cd19481">
    <property type="entry name" value="RecA-like_protease"/>
    <property type="match status" value="1"/>
</dbReference>
<name>A0ABZ1TCF4_STRVG</name>
<sequence>MTHTIRPATTPAVPADTTPYLWTRLQLVEERVRRAVELRRAVDPDPDDPYRGQYLTPEAVARILDAPHGPGLPALAPAAPPPGSPLDVLAARFALEPLDVDLLLVAMAPDLDARFERLYGYLNDDLTRRRPTVGLALELCGRTGSAAARFRLSPTAPLVAGGLLEVTEPERPPLSRVLAVPDRVTAHLLGDASPDPRLTDVLGHAHDDPAVDPAELRRAVAAAGSGTRHVHLRARGGDPQGLAAAALHACGPGPLALDAAALAQHVRAVPELARATAREARLTGAGVLLGPLEELPDKPDERARVLRTLCTALRGIPLFTYGTSGWEPAWAADTPVTLTVAAPTPDRHVARWRHALEGAAGEHGAGGDAHALARSVSAHRLDAGQLRRAADTAVRTAALDGRPLSPDGLRTAVRAQNGAGLARLARRVEPAVGWDDLVLPAPTHRRLRELAVRARHRDQVLGQWGMRPGGGRGRGVIALFAGSSGTGKTMSAEVVAADLGMDLYVVDLSTVVDKYVGETEKNLERIFTEASAVNAVLLFDEADAIFGKRSEVKDAHDKHANMESAYLLQRMESFDGIAVLTTNLRANLDEAFTRRLDVVADFPVPDAAQRLALWERCLGDRLPRAGDLDLGFCADRFELAGGSIRACAVTAAYFAAASGEPLTMRQVVTAVAQEYRKLGRLVLEGEFGPYLSQVAGV</sequence>
<dbReference type="Pfam" id="PF00004">
    <property type="entry name" value="AAA"/>
    <property type="match status" value="1"/>
</dbReference>